<feature type="domain" description="HTH gntR-type" evidence="4">
    <location>
        <begin position="8"/>
        <end position="76"/>
    </location>
</feature>
<name>A0AAW7X6G5_9GAMM</name>
<dbReference type="SMART" id="SM00345">
    <property type="entry name" value="HTH_GNTR"/>
    <property type="match status" value="1"/>
</dbReference>
<dbReference type="GO" id="GO:0003700">
    <property type="term" value="F:DNA-binding transcription factor activity"/>
    <property type="evidence" value="ECO:0007669"/>
    <property type="project" value="InterPro"/>
</dbReference>
<protein>
    <submittedName>
        <fullName evidence="5">FadR/GntR family transcriptional regulator</fullName>
    </submittedName>
</protein>
<dbReference type="Proteomes" id="UP001169760">
    <property type="component" value="Unassembled WGS sequence"/>
</dbReference>
<sequence length="240" mass="26979">MPVFERNFNLSHRMTHELGKSIVCGEFGPNDSLPTEAELCERFGVSRTAVREAVKMLSAKGLISSKPRQGIRVMPQEDWNIFDSDLLRWSLEGNPSMRVLREFLQMRIAIEPEAAALGAQFARPERIKAVGDALERMRNAEADTDEALQADIDFHISILYTSENRFYIRMRDFIRTALSVSIRHTNVIKGNPDAVIADHAKVYNAIESRDPVAAKSAMLALIEEALGFIEQELANSGEEM</sequence>
<dbReference type="InterPro" id="IPR011711">
    <property type="entry name" value="GntR_C"/>
</dbReference>
<dbReference type="Pfam" id="PF00392">
    <property type="entry name" value="GntR"/>
    <property type="match status" value="1"/>
</dbReference>
<dbReference type="AlphaFoldDB" id="A0AAW7X6G5"/>
<keyword evidence="1" id="KW-0805">Transcription regulation</keyword>
<gene>
    <name evidence="5" type="ORF">Q4521_11805</name>
</gene>
<comment type="caution">
    <text evidence="5">The sequence shown here is derived from an EMBL/GenBank/DDBJ whole genome shotgun (WGS) entry which is preliminary data.</text>
</comment>
<dbReference type="InterPro" id="IPR000524">
    <property type="entry name" value="Tscrpt_reg_HTH_GntR"/>
</dbReference>
<proteinExistence type="predicted"/>
<evidence type="ECO:0000259" key="4">
    <source>
        <dbReference type="PROSITE" id="PS50949"/>
    </source>
</evidence>
<dbReference type="EMBL" id="JAUOPB010000008">
    <property type="protein sequence ID" value="MDO6423160.1"/>
    <property type="molecule type" value="Genomic_DNA"/>
</dbReference>
<dbReference type="Pfam" id="PF07729">
    <property type="entry name" value="FCD"/>
    <property type="match status" value="1"/>
</dbReference>
<dbReference type="PANTHER" id="PTHR43537:SF44">
    <property type="entry name" value="GNTR FAMILY REGULATORY PROTEIN"/>
    <property type="match status" value="1"/>
</dbReference>
<dbReference type="SMART" id="SM00895">
    <property type="entry name" value="FCD"/>
    <property type="match status" value="1"/>
</dbReference>
<dbReference type="PROSITE" id="PS50949">
    <property type="entry name" value="HTH_GNTR"/>
    <property type="match status" value="1"/>
</dbReference>
<dbReference type="GO" id="GO:0003677">
    <property type="term" value="F:DNA binding"/>
    <property type="evidence" value="ECO:0007669"/>
    <property type="project" value="UniProtKB-KW"/>
</dbReference>
<reference evidence="5" key="1">
    <citation type="submission" date="2023-07" db="EMBL/GenBank/DDBJ databases">
        <title>Genome content predicts the carbon catabolic preferences of heterotrophic bacteria.</title>
        <authorList>
            <person name="Gralka M."/>
        </authorList>
    </citation>
    <scope>NUCLEOTIDE SEQUENCE</scope>
    <source>
        <strain evidence="5">I3M17_2</strain>
    </source>
</reference>
<evidence type="ECO:0000313" key="6">
    <source>
        <dbReference type="Proteomes" id="UP001169760"/>
    </source>
</evidence>
<evidence type="ECO:0000256" key="2">
    <source>
        <dbReference type="ARBA" id="ARBA00023125"/>
    </source>
</evidence>
<evidence type="ECO:0000256" key="1">
    <source>
        <dbReference type="ARBA" id="ARBA00023015"/>
    </source>
</evidence>
<dbReference type="PANTHER" id="PTHR43537">
    <property type="entry name" value="TRANSCRIPTIONAL REGULATOR, GNTR FAMILY"/>
    <property type="match status" value="1"/>
</dbReference>
<accession>A0AAW7X6G5</accession>
<evidence type="ECO:0000256" key="3">
    <source>
        <dbReference type="ARBA" id="ARBA00023163"/>
    </source>
</evidence>
<keyword evidence="3" id="KW-0804">Transcription</keyword>
<keyword evidence="2" id="KW-0238">DNA-binding</keyword>
<dbReference type="RefSeq" id="WP_216063303.1">
    <property type="nucleotide sequence ID" value="NZ_JAHKPP010000010.1"/>
</dbReference>
<evidence type="ECO:0000313" key="5">
    <source>
        <dbReference type="EMBL" id="MDO6423160.1"/>
    </source>
</evidence>
<dbReference type="CDD" id="cd07377">
    <property type="entry name" value="WHTH_GntR"/>
    <property type="match status" value="1"/>
</dbReference>
<organism evidence="5 6">
    <name type="scientific">Saccharophagus degradans</name>
    <dbReference type="NCBI Taxonomy" id="86304"/>
    <lineage>
        <taxon>Bacteria</taxon>
        <taxon>Pseudomonadati</taxon>
        <taxon>Pseudomonadota</taxon>
        <taxon>Gammaproteobacteria</taxon>
        <taxon>Cellvibrionales</taxon>
        <taxon>Cellvibrionaceae</taxon>
        <taxon>Saccharophagus</taxon>
    </lineage>
</organism>